<proteinExistence type="predicted"/>
<comment type="caution">
    <text evidence="1">The sequence shown here is derived from an EMBL/GenBank/DDBJ whole genome shotgun (WGS) entry which is preliminary data.</text>
</comment>
<feature type="non-terminal residue" evidence="1">
    <location>
        <position position="1"/>
    </location>
</feature>
<dbReference type="AlphaFoldDB" id="A0AAN4Z4T2"/>
<gene>
    <name evidence="1" type="ORF">PMAYCL1PPCAC_03284</name>
</gene>
<reference evidence="2" key="1">
    <citation type="submission" date="2022-10" db="EMBL/GenBank/DDBJ databases">
        <title>Genome assembly of Pristionchus species.</title>
        <authorList>
            <person name="Yoshida K."/>
            <person name="Sommer R.J."/>
        </authorList>
    </citation>
    <scope>NUCLEOTIDE SEQUENCE [LARGE SCALE GENOMIC DNA]</scope>
    <source>
        <strain evidence="2">RS5460</strain>
    </source>
</reference>
<protein>
    <submittedName>
        <fullName evidence="1">Uncharacterized protein</fullName>
    </submittedName>
</protein>
<accession>A0AAN4Z4T2</accession>
<evidence type="ECO:0000313" key="2">
    <source>
        <dbReference type="Proteomes" id="UP001328107"/>
    </source>
</evidence>
<evidence type="ECO:0000313" key="1">
    <source>
        <dbReference type="EMBL" id="GMR33089.1"/>
    </source>
</evidence>
<organism evidence="1 2">
    <name type="scientific">Pristionchus mayeri</name>
    <dbReference type="NCBI Taxonomy" id="1317129"/>
    <lineage>
        <taxon>Eukaryota</taxon>
        <taxon>Metazoa</taxon>
        <taxon>Ecdysozoa</taxon>
        <taxon>Nematoda</taxon>
        <taxon>Chromadorea</taxon>
        <taxon>Rhabditida</taxon>
        <taxon>Rhabditina</taxon>
        <taxon>Diplogasteromorpha</taxon>
        <taxon>Diplogasteroidea</taxon>
        <taxon>Neodiplogasteridae</taxon>
        <taxon>Pristionchus</taxon>
    </lineage>
</organism>
<name>A0AAN4Z4T2_9BILA</name>
<sequence length="293" mass="32118">VAVSCATKSGKCCCDVGLPMMRDSWGIENGMRAKTVFEGGVCENNTHRLTFRNATNPEDEDVQYLSPDDAISHRITCQKGIFVLSLNTSIDGWQISNATCAPEPPERTDKIAEMGNDSCSLELFPNETVLDGDSGVCPRDNRKLIIRGVNETGEIITFDNDNANVLTFDVIRGMWVLEYNDWRTWLVAVSCAEINDTCGCAGLPMVDVDWVIENGVPAQVDSEGACEDRTHELTYLFTKSPSGLDVQFLSPDDARSFRIACQAGIWILSYLDNHDGWQITSATCAPVSVASAK</sequence>
<dbReference type="Proteomes" id="UP001328107">
    <property type="component" value="Unassembled WGS sequence"/>
</dbReference>
<keyword evidence="2" id="KW-1185">Reference proteome</keyword>
<dbReference type="EMBL" id="BTRK01000001">
    <property type="protein sequence ID" value="GMR33089.1"/>
    <property type="molecule type" value="Genomic_DNA"/>
</dbReference>